<protein>
    <submittedName>
        <fullName evidence="1">Uncharacterized protein</fullName>
    </submittedName>
</protein>
<dbReference type="RefSeq" id="WP_146523079.1">
    <property type="nucleotide sequence ID" value="NZ_CP151726.1"/>
</dbReference>
<keyword evidence="2" id="KW-1185">Reference proteome</keyword>
<dbReference type="Proteomes" id="UP000320176">
    <property type="component" value="Unassembled WGS sequence"/>
</dbReference>
<accession>A0A5C6A0H1</accession>
<sequence>MNNSLCQINVPCFVTKAVLAFAILLCGMNDHEAIAQVIPGQTDQFAGSLCKLAIVPPKSIDQPRVTWRLTTANRTLGQGVSELGPVAIDDDTRDEKPNTKWVFAFKTPDLDDGVVLSVDLYFHFGDPSAEIHHPIRLHATDCFTAVHQTIQDHGIAIYDPTGDTLAALQPLSLNPRVVSSLKHVDDEAIVVLGEAIAWDKRTMQYVKQLVADGKWVIVLRPTDESQWPLPLSATSIRNLEFKPLVESRWIPKKLDAKFFDQVTGWELRVSRGELLLAPAIGPQIFQLAEYQSQADHGGCLFVGVSLVERWKTSPVPRELLKHMLVHILPKQQPIQNP</sequence>
<proteinExistence type="predicted"/>
<gene>
    <name evidence="1" type="ORF">Pla52n_61560</name>
</gene>
<dbReference type="AlphaFoldDB" id="A0A5C6A0H1"/>
<evidence type="ECO:0000313" key="1">
    <source>
        <dbReference type="EMBL" id="TWT92791.1"/>
    </source>
</evidence>
<reference evidence="1 2" key="1">
    <citation type="submission" date="2019-02" db="EMBL/GenBank/DDBJ databases">
        <title>Deep-cultivation of Planctomycetes and their phenomic and genomic characterization uncovers novel biology.</title>
        <authorList>
            <person name="Wiegand S."/>
            <person name="Jogler M."/>
            <person name="Boedeker C."/>
            <person name="Pinto D."/>
            <person name="Vollmers J."/>
            <person name="Rivas-Marin E."/>
            <person name="Kohn T."/>
            <person name="Peeters S.H."/>
            <person name="Heuer A."/>
            <person name="Rast P."/>
            <person name="Oberbeckmann S."/>
            <person name="Bunk B."/>
            <person name="Jeske O."/>
            <person name="Meyerdierks A."/>
            <person name="Storesund J.E."/>
            <person name="Kallscheuer N."/>
            <person name="Luecker S."/>
            <person name="Lage O.M."/>
            <person name="Pohl T."/>
            <person name="Merkel B.J."/>
            <person name="Hornburger P."/>
            <person name="Mueller R.-W."/>
            <person name="Bruemmer F."/>
            <person name="Labrenz M."/>
            <person name="Spormann A.M."/>
            <person name="Op Den Camp H."/>
            <person name="Overmann J."/>
            <person name="Amann R."/>
            <person name="Jetten M.S.M."/>
            <person name="Mascher T."/>
            <person name="Medema M.H."/>
            <person name="Devos D.P."/>
            <person name="Kaster A.-K."/>
            <person name="Ovreas L."/>
            <person name="Rohde M."/>
            <person name="Galperin M.Y."/>
            <person name="Jogler C."/>
        </authorList>
    </citation>
    <scope>NUCLEOTIDE SEQUENCE [LARGE SCALE GENOMIC DNA]</scope>
    <source>
        <strain evidence="1 2">Pla52n</strain>
    </source>
</reference>
<organism evidence="1 2">
    <name type="scientific">Stieleria varia</name>
    <dbReference type="NCBI Taxonomy" id="2528005"/>
    <lineage>
        <taxon>Bacteria</taxon>
        <taxon>Pseudomonadati</taxon>
        <taxon>Planctomycetota</taxon>
        <taxon>Planctomycetia</taxon>
        <taxon>Pirellulales</taxon>
        <taxon>Pirellulaceae</taxon>
        <taxon>Stieleria</taxon>
    </lineage>
</organism>
<comment type="caution">
    <text evidence="1">The sequence shown here is derived from an EMBL/GenBank/DDBJ whole genome shotgun (WGS) entry which is preliminary data.</text>
</comment>
<evidence type="ECO:0000313" key="2">
    <source>
        <dbReference type="Proteomes" id="UP000320176"/>
    </source>
</evidence>
<dbReference type="EMBL" id="SJPN01000010">
    <property type="protein sequence ID" value="TWT92791.1"/>
    <property type="molecule type" value="Genomic_DNA"/>
</dbReference>
<name>A0A5C6A0H1_9BACT</name>